<sequence>TGRYSLEQVISLLFDDNSLRNNLQRSHSNNVPALQNSANAVSNDRSLSPSLKQRLSDSITDDVIELSPADGAQPDDELERALQLSRETMEQIIDESDVTERTKDEPAGLKNVGNTCWFNSVVQTLYTLPYFRRLILSFQWQSRLFTDDLQAVGFTEELRNLFTLMLKSPRRSINPDRAIKKFKGTRKLCRVDFSHEDCSEFATLLIDLIELAFEATGKSQLTIDNSNQEYINPMNVLVTGEVIVERTEPKNDINERTEALRQINIQMIDSGNLYDGLETLWLGSADETLIRFTQDAQTTKQASKIIGPFEFYPKLYIDRYLQINKDLILAKRNAAKFLYAQLRELQNTLNNYIKYPCNDEAFSLANAIRIVYEFATGCRLNPLPPKKYLFFYISFYLNLFAYAYKFQNTLPAWLTEIEAKCAHIREDICRVQAELKQLYDDPQLKKKCYNLHAVCVHEGSATLGHFWTYVYHPDREKWF</sequence>
<dbReference type="PANTHER" id="PTHR24006">
    <property type="entry name" value="UBIQUITIN CARBOXYL-TERMINAL HYDROLASE"/>
    <property type="match status" value="1"/>
</dbReference>
<keyword evidence="1" id="KW-0833">Ubl conjugation pathway</keyword>
<dbReference type="InterPro" id="IPR001394">
    <property type="entry name" value="Peptidase_C19_UCH"/>
</dbReference>
<dbReference type="PROSITE" id="PS50235">
    <property type="entry name" value="USP_3"/>
    <property type="match status" value="1"/>
</dbReference>
<dbReference type="Gene3D" id="3.90.70.10">
    <property type="entry name" value="Cysteine proteinases"/>
    <property type="match status" value="2"/>
</dbReference>
<dbReference type="GO" id="GO:0005829">
    <property type="term" value="C:cytosol"/>
    <property type="evidence" value="ECO:0007669"/>
    <property type="project" value="TreeGrafter"/>
</dbReference>
<evidence type="ECO:0000259" key="3">
    <source>
        <dbReference type="PROSITE" id="PS50235"/>
    </source>
</evidence>
<evidence type="ECO:0000256" key="1">
    <source>
        <dbReference type="RuleBase" id="RU366025"/>
    </source>
</evidence>
<evidence type="ECO:0000313" key="4">
    <source>
        <dbReference type="EMBL" id="CAF1360224.1"/>
    </source>
</evidence>
<feature type="domain" description="USP" evidence="3">
    <location>
        <begin position="107"/>
        <end position="479"/>
    </location>
</feature>
<dbReference type="Proteomes" id="UP000677228">
    <property type="component" value="Unassembled WGS sequence"/>
</dbReference>
<gene>
    <name evidence="4" type="ORF">OVA965_LOCUS31207</name>
    <name evidence="5" type="ORF">TMI583_LOCUS32033</name>
</gene>
<dbReference type="InterPro" id="IPR050164">
    <property type="entry name" value="Peptidase_C19"/>
</dbReference>
<organism evidence="4 6">
    <name type="scientific">Didymodactylos carnosus</name>
    <dbReference type="NCBI Taxonomy" id="1234261"/>
    <lineage>
        <taxon>Eukaryota</taxon>
        <taxon>Metazoa</taxon>
        <taxon>Spiralia</taxon>
        <taxon>Gnathifera</taxon>
        <taxon>Rotifera</taxon>
        <taxon>Eurotatoria</taxon>
        <taxon>Bdelloidea</taxon>
        <taxon>Philodinida</taxon>
        <taxon>Philodinidae</taxon>
        <taxon>Didymodactylos</taxon>
    </lineage>
</organism>
<evidence type="ECO:0000313" key="6">
    <source>
        <dbReference type="Proteomes" id="UP000677228"/>
    </source>
</evidence>
<dbReference type="GO" id="GO:0005634">
    <property type="term" value="C:nucleus"/>
    <property type="evidence" value="ECO:0007669"/>
    <property type="project" value="TreeGrafter"/>
</dbReference>
<feature type="region of interest" description="Disordered" evidence="2">
    <location>
        <begin position="24"/>
        <end position="47"/>
    </location>
</feature>
<dbReference type="InterPro" id="IPR028889">
    <property type="entry name" value="USP"/>
</dbReference>
<comment type="similarity">
    <text evidence="1">Belongs to the peptidase C19 family.</text>
</comment>
<keyword evidence="1" id="KW-0788">Thiol protease</keyword>
<comment type="catalytic activity">
    <reaction evidence="1">
        <text>Thiol-dependent hydrolysis of ester, thioester, amide, peptide and isopeptide bonds formed by the C-terminal Gly of ubiquitin (a 76-residue protein attached to proteins as an intracellular targeting signal).</text>
        <dbReference type="EC" id="3.4.19.12"/>
    </reaction>
</comment>
<dbReference type="PROSITE" id="PS00972">
    <property type="entry name" value="USP_1"/>
    <property type="match status" value="1"/>
</dbReference>
<feature type="non-terminal residue" evidence="4">
    <location>
        <position position="479"/>
    </location>
</feature>
<evidence type="ECO:0000256" key="2">
    <source>
        <dbReference type="SAM" id="MobiDB-lite"/>
    </source>
</evidence>
<keyword evidence="1" id="KW-0378">Hydrolase</keyword>
<dbReference type="GO" id="GO:0006508">
    <property type="term" value="P:proteolysis"/>
    <property type="evidence" value="ECO:0007669"/>
    <property type="project" value="UniProtKB-KW"/>
</dbReference>
<accession>A0A8S2F7Q2</accession>
<comment type="caution">
    <text evidence="4">The sequence shown here is derived from an EMBL/GenBank/DDBJ whole genome shotgun (WGS) entry which is preliminary data.</text>
</comment>
<name>A0A8S2F7Q2_9BILA</name>
<dbReference type="EC" id="3.4.19.12" evidence="1"/>
<proteinExistence type="inferred from homology"/>
<dbReference type="EMBL" id="CAJOBA010044915">
    <property type="protein sequence ID" value="CAF4170393.1"/>
    <property type="molecule type" value="Genomic_DNA"/>
</dbReference>
<reference evidence="4" key="1">
    <citation type="submission" date="2021-02" db="EMBL/GenBank/DDBJ databases">
        <authorList>
            <person name="Nowell W R."/>
        </authorList>
    </citation>
    <scope>NUCLEOTIDE SEQUENCE</scope>
</reference>
<dbReference type="InterPro" id="IPR018200">
    <property type="entry name" value="USP_CS"/>
</dbReference>
<feature type="non-terminal residue" evidence="4">
    <location>
        <position position="1"/>
    </location>
</feature>
<dbReference type="GO" id="GO:0016579">
    <property type="term" value="P:protein deubiquitination"/>
    <property type="evidence" value="ECO:0007669"/>
    <property type="project" value="InterPro"/>
</dbReference>
<dbReference type="InterPro" id="IPR038765">
    <property type="entry name" value="Papain-like_cys_pep_sf"/>
</dbReference>
<dbReference type="PROSITE" id="PS00973">
    <property type="entry name" value="USP_2"/>
    <property type="match status" value="1"/>
</dbReference>
<dbReference type="GO" id="GO:0004843">
    <property type="term" value="F:cysteine-type deubiquitinase activity"/>
    <property type="evidence" value="ECO:0007669"/>
    <property type="project" value="UniProtKB-UniRule"/>
</dbReference>
<evidence type="ECO:0000313" key="5">
    <source>
        <dbReference type="EMBL" id="CAF4170393.1"/>
    </source>
</evidence>
<dbReference type="AlphaFoldDB" id="A0A8S2F7Q2"/>
<dbReference type="Pfam" id="PF00443">
    <property type="entry name" value="UCH"/>
    <property type="match status" value="1"/>
</dbReference>
<dbReference type="Proteomes" id="UP000682733">
    <property type="component" value="Unassembled WGS sequence"/>
</dbReference>
<dbReference type="SUPFAM" id="SSF54001">
    <property type="entry name" value="Cysteine proteinases"/>
    <property type="match status" value="1"/>
</dbReference>
<dbReference type="EMBL" id="CAJNOK010023262">
    <property type="protein sequence ID" value="CAF1360224.1"/>
    <property type="molecule type" value="Genomic_DNA"/>
</dbReference>
<dbReference type="PANTHER" id="PTHR24006:SF944">
    <property type="entry name" value="UBIQUITIN CARBOXYL-TERMINAL HYDROLASE"/>
    <property type="match status" value="1"/>
</dbReference>
<keyword evidence="1" id="KW-0645">Protease</keyword>
<protein>
    <recommendedName>
        <fullName evidence="1">Ubiquitin carboxyl-terminal hydrolase</fullName>
        <ecNumber evidence="1">3.4.19.12</ecNumber>
    </recommendedName>
</protein>